<evidence type="ECO:0000313" key="2">
    <source>
        <dbReference type="EMBL" id="MFC0268845.1"/>
    </source>
</evidence>
<dbReference type="Proteomes" id="UP001589814">
    <property type="component" value="Unassembled WGS sequence"/>
</dbReference>
<dbReference type="RefSeq" id="WP_019950695.1">
    <property type="nucleotide sequence ID" value="NZ_JBHLVX010000050.1"/>
</dbReference>
<evidence type="ECO:0000256" key="1">
    <source>
        <dbReference type="SAM" id="MobiDB-lite"/>
    </source>
</evidence>
<sequence>MVSERHRRQYLEAMGIGLWVARRPLPNALDRPLPEVEAPADADDTPADHSQRLHALIDDAAEEPSAETSATEARTAPGDVSSDASTSATPRSARALLDGPDAASSSPSAPAASGGETRERDAADSLAATHEAPDGDRQALRFTLQVAALEGRWLLLLPRERAPSDTELRLLEAILAAVEARSSRPLSFQQFDWPMMEGVPVSDPLDEARQGFRAFMAGRRERGWVPEQVLLFGRLPALEQVLDIADGHSRLLDLPLWQGPALEALSDADSRRELWRQMESWPRWWQDDESLPEGGSANGGADERHDDEP</sequence>
<evidence type="ECO:0008006" key="4">
    <source>
        <dbReference type="Google" id="ProtNLM"/>
    </source>
</evidence>
<feature type="region of interest" description="Disordered" evidence="1">
    <location>
        <begin position="30"/>
        <end position="49"/>
    </location>
</feature>
<evidence type="ECO:0000313" key="3">
    <source>
        <dbReference type="Proteomes" id="UP001589814"/>
    </source>
</evidence>
<accession>A0ABV6G5A8</accession>
<comment type="caution">
    <text evidence="2">The sequence shown here is derived from an EMBL/GenBank/DDBJ whole genome shotgun (WGS) entry which is preliminary data.</text>
</comment>
<name>A0ABV6G5A8_9GAMM</name>
<keyword evidence="3" id="KW-1185">Reference proteome</keyword>
<reference evidence="2 3" key="1">
    <citation type="submission" date="2024-09" db="EMBL/GenBank/DDBJ databases">
        <authorList>
            <person name="Sun Q."/>
            <person name="Mori K."/>
        </authorList>
    </citation>
    <scope>NUCLEOTIDE SEQUENCE [LARGE SCALE GENOMIC DNA]</scope>
    <source>
        <strain evidence="2 3">CCM 7415</strain>
    </source>
</reference>
<organism evidence="2 3">
    <name type="scientific">Kushneria aurantia</name>
    <dbReference type="NCBI Taxonomy" id="504092"/>
    <lineage>
        <taxon>Bacteria</taxon>
        <taxon>Pseudomonadati</taxon>
        <taxon>Pseudomonadota</taxon>
        <taxon>Gammaproteobacteria</taxon>
        <taxon>Oceanospirillales</taxon>
        <taxon>Halomonadaceae</taxon>
        <taxon>Kushneria</taxon>
    </lineage>
</organism>
<feature type="region of interest" description="Disordered" evidence="1">
    <location>
        <begin position="61"/>
        <end position="134"/>
    </location>
</feature>
<dbReference type="EMBL" id="JBHLVX010000050">
    <property type="protein sequence ID" value="MFC0268845.1"/>
    <property type="molecule type" value="Genomic_DNA"/>
</dbReference>
<feature type="compositionally biased region" description="Low complexity" evidence="1">
    <location>
        <begin position="66"/>
        <end position="115"/>
    </location>
</feature>
<proteinExistence type="predicted"/>
<feature type="region of interest" description="Disordered" evidence="1">
    <location>
        <begin position="286"/>
        <end position="309"/>
    </location>
</feature>
<gene>
    <name evidence="2" type="ORF">ACFFHW_12770</name>
</gene>
<protein>
    <recommendedName>
        <fullName evidence="4">Energy transducer TonB</fullName>
    </recommendedName>
</protein>